<feature type="transmembrane region" description="Helical" evidence="1">
    <location>
        <begin position="54"/>
        <end position="75"/>
    </location>
</feature>
<dbReference type="AlphaFoldDB" id="A0A7C1I497"/>
<protein>
    <submittedName>
        <fullName evidence="2">Uncharacterized protein</fullName>
    </submittedName>
</protein>
<keyword evidence="1" id="KW-0812">Transmembrane</keyword>
<dbReference type="EMBL" id="DSDY01000130">
    <property type="protein sequence ID" value="HDS10785.1"/>
    <property type="molecule type" value="Genomic_DNA"/>
</dbReference>
<proteinExistence type="predicted"/>
<accession>A0A7C1I497</accession>
<name>A0A7C1I497_9CREN</name>
<dbReference type="InterPro" id="IPR049689">
    <property type="entry name" value="CedA1_arc"/>
</dbReference>
<organism evidence="2">
    <name type="scientific">Fervidicoccus fontis</name>
    <dbReference type="NCBI Taxonomy" id="683846"/>
    <lineage>
        <taxon>Archaea</taxon>
        <taxon>Thermoproteota</taxon>
        <taxon>Thermoprotei</taxon>
        <taxon>Fervidicoccales</taxon>
        <taxon>Fervidicoccaceae</taxon>
        <taxon>Fervidicoccus</taxon>
    </lineage>
</organism>
<dbReference type="NCBIfam" id="NF041797">
    <property type="entry name" value="Ced_CedA1"/>
    <property type="match status" value="1"/>
</dbReference>
<sequence length="83" mass="9038">MTSITEYIESLATQVTLASWSVFLLAWSIGWVLRGSPIPLARVRRAGQSFIEDAVWAAFWLSVGSLVFALVSRIAQVLQGSGP</sequence>
<evidence type="ECO:0000256" key="1">
    <source>
        <dbReference type="SAM" id="Phobius"/>
    </source>
</evidence>
<reference evidence="2" key="1">
    <citation type="journal article" date="2020" name="mSystems">
        <title>Genome- and Community-Level Interaction Insights into Carbon Utilization and Element Cycling Functions of Hydrothermarchaeota in Hydrothermal Sediment.</title>
        <authorList>
            <person name="Zhou Z."/>
            <person name="Liu Y."/>
            <person name="Xu W."/>
            <person name="Pan J."/>
            <person name="Luo Z.H."/>
            <person name="Li M."/>
        </authorList>
    </citation>
    <scope>NUCLEOTIDE SEQUENCE [LARGE SCALE GENOMIC DNA]</scope>
    <source>
        <strain evidence="2">SpSt-123</strain>
    </source>
</reference>
<comment type="caution">
    <text evidence="2">The sequence shown here is derived from an EMBL/GenBank/DDBJ whole genome shotgun (WGS) entry which is preliminary data.</text>
</comment>
<gene>
    <name evidence="2" type="ORF">ENO04_04125</name>
</gene>
<feature type="transmembrane region" description="Helical" evidence="1">
    <location>
        <begin position="12"/>
        <end position="33"/>
    </location>
</feature>
<keyword evidence="1" id="KW-1133">Transmembrane helix</keyword>
<evidence type="ECO:0000313" key="2">
    <source>
        <dbReference type="EMBL" id="HDS10785.1"/>
    </source>
</evidence>
<keyword evidence="1" id="KW-0472">Membrane</keyword>